<evidence type="ECO:0000256" key="21">
    <source>
        <dbReference type="ARBA" id="ARBA00032396"/>
    </source>
</evidence>
<evidence type="ECO:0000256" key="11">
    <source>
        <dbReference type="ARBA" id="ARBA00022692"/>
    </source>
</evidence>
<dbReference type="PANTHER" id="PTHR46382:SF1">
    <property type="entry name" value="PHOSPHATIDATE CYTIDYLYLTRANSFERASE"/>
    <property type="match status" value="1"/>
</dbReference>
<evidence type="ECO:0000256" key="23">
    <source>
        <dbReference type="ARBA" id="ARBA00033406"/>
    </source>
</evidence>
<evidence type="ECO:0000256" key="15">
    <source>
        <dbReference type="ARBA" id="ARBA00023136"/>
    </source>
</evidence>
<reference evidence="24 25" key="1">
    <citation type="journal article" date="2016" name="J. Zhejiang Univ. Sci. B">
        <title>Antibiotic resistance mechanisms of Myroides sp.</title>
        <authorList>
            <person name="Hu S."/>
            <person name="Yuan S."/>
            <person name="Qu H."/>
            <person name="Jiang T."/>
            <person name="Zhou Y."/>
            <person name="Wang M."/>
            <person name="Ming D."/>
        </authorList>
    </citation>
    <scope>NUCLEOTIDE SEQUENCE [LARGE SCALE GENOMIC DNA]</scope>
    <source>
        <strain evidence="24 25">PR63039</strain>
    </source>
</reference>
<evidence type="ECO:0000256" key="3">
    <source>
        <dbReference type="ARBA" id="ARBA00005119"/>
    </source>
</evidence>
<keyword evidence="11" id="KW-0812">Transmembrane</keyword>
<evidence type="ECO:0000256" key="8">
    <source>
        <dbReference type="ARBA" id="ARBA00022475"/>
    </source>
</evidence>
<evidence type="ECO:0000256" key="1">
    <source>
        <dbReference type="ARBA" id="ARBA00001698"/>
    </source>
</evidence>
<dbReference type="Proteomes" id="UP000069030">
    <property type="component" value="Chromosome"/>
</dbReference>
<name>A0A0U3G835_9FLAO</name>
<dbReference type="RefSeq" id="WP_006258760.1">
    <property type="nucleotide sequence ID" value="NZ_BCMQ01000010.1"/>
</dbReference>
<evidence type="ECO:0000256" key="2">
    <source>
        <dbReference type="ARBA" id="ARBA00004651"/>
    </source>
</evidence>
<keyword evidence="17" id="KW-1208">Phospholipid metabolism</keyword>
<evidence type="ECO:0000256" key="20">
    <source>
        <dbReference type="ARBA" id="ARBA00032253"/>
    </source>
</evidence>
<dbReference type="PANTHER" id="PTHR46382">
    <property type="entry name" value="PHOSPHATIDATE CYTIDYLYLTRANSFERASE"/>
    <property type="match status" value="1"/>
</dbReference>
<accession>A0A0U3G835</accession>
<keyword evidence="9" id="KW-0444">Lipid biosynthesis</keyword>
<evidence type="ECO:0000256" key="18">
    <source>
        <dbReference type="ARBA" id="ARBA00029893"/>
    </source>
</evidence>
<dbReference type="eggNOG" id="COG4589">
    <property type="taxonomic scope" value="Bacteria"/>
</dbReference>
<dbReference type="GO" id="GO:0004605">
    <property type="term" value="F:phosphatidate cytidylyltransferase activity"/>
    <property type="evidence" value="ECO:0007669"/>
    <property type="project" value="UniProtKB-EC"/>
</dbReference>
<protein>
    <recommendedName>
        <fullName evidence="7">Phosphatidate cytidylyltransferase</fullName>
        <ecNumber evidence="6">2.7.7.41</ecNumber>
    </recommendedName>
    <alternativeName>
        <fullName evidence="20">CDP-DAG synthase</fullName>
    </alternativeName>
    <alternativeName>
        <fullName evidence="22">CDP-DG synthase</fullName>
    </alternativeName>
    <alternativeName>
        <fullName evidence="18">CDP-diacylglycerol synthase</fullName>
    </alternativeName>
    <alternativeName>
        <fullName evidence="21">CDP-diglyceride pyrophosphorylase</fullName>
    </alternativeName>
    <alternativeName>
        <fullName evidence="23">CDP-diglyceride synthase</fullName>
    </alternativeName>
    <alternativeName>
        <fullName evidence="19">CTP:phosphatidate cytidylyltransferase</fullName>
    </alternativeName>
</protein>
<organism evidence="24 25">
    <name type="scientific">Myroides odoratimimus</name>
    <dbReference type="NCBI Taxonomy" id="76832"/>
    <lineage>
        <taxon>Bacteria</taxon>
        <taxon>Pseudomonadati</taxon>
        <taxon>Bacteroidota</taxon>
        <taxon>Flavobacteriia</taxon>
        <taxon>Flavobacteriales</taxon>
        <taxon>Flavobacteriaceae</taxon>
        <taxon>Myroides</taxon>
    </lineage>
</organism>
<keyword evidence="16" id="KW-0594">Phospholipid biosynthesis</keyword>
<evidence type="ECO:0000256" key="6">
    <source>
        <dbReference type="ARBA" id="ARBA00012487"/>
    </source>
</evidence>
<evidence type="ECO:0000256" key="4">
    <source>
        <dbReference type="ARBA" id="ARBA00005189"/>
    </source>
</evidence>
<evidence type="ECO:0000256" key="7">
    <source>
        <dbReference type="ARBA" id="ARBA00019373"/>
    </source>
</evidence>
<evidence type="ECO:0000256" key="22">
    <source>
        <dbReference type="ARBA" id="ARBA00032743"/>
    </source>
</evidence>
<evidence type="ECO:0000313" key="25">
    <source>
        <dbReference type="Proteomes" id="UP000069030"/>
    </source>
</evidence>
<dbReference type="GO" id="GO:0005886">
    <property type="term" value="C:plasma membrane"/>
    <property type="evidence" value="ECO:0007669"/>
    <property type="project" value="UniProtKB-SubCell"/>
</dbReference>
<proteinExistence type="inferred from homology"/>
<gene>
    <name evidence="24" type="ORF">AS202_00745</name>
</gene>
<dbReference type="GO" id="GO:0016024">
    <property type="term" value="P:CDP-diacylglycerol biosynthetic process"/>
    <property type="evidence" value="ECO:0007669"/>
    <property type="project" value="TreeGrafter"/>
</dbReference>
<evidence type="ECO:0000313" key="24">
    <source>
        <dbReference type="EMBL" id="ALU24808.1"/>
    </source>
</evidence>
<comment type="catalytic activity">
    <reaction evidence="1">
        <text>a 1,2-diacyl-sn-glycero-3-phosphate + CTP + H(+) = a CDP-1,2-diacyl-sn-glycerol + diphosphate</text>
        <dbReference type="Rhea" id="RHEA:16229"/>
        <dbReference type="ChEBI" id="CHEBI:15378"/>
        <dbReference type="ChEBI" id="CHEBI:33019"/>
        <dbReference type="ChEBI" id="CHEBI:37563"/>
        <dbReference type="ChEBI" id="CHEBI:58332"/>
        <dbReference type="ChEBI" id="CHEBI:58608"/>
        <dbReference type="EC" id="2.7.7.41"/>
    </reaction>
</comment>
<evidence type="ECO:0000256" key="13">
    <source>
        <dbReference type="ARBA" id="ARBA00022989"/>
    </source>
</evidence>
<keyword evidence="15" id="KW-0472">Membrane</keyword>
<evidence type="ECO:0000256" key="5">
    <source>
        <dbReference type="ARBA" id="ARBA00010185"/>
    </source>
</evidence>
<evidence type="ECO:0000256" key="14">
    <source>
        <dbReference type="ARBA" id="ARBA00023098"/>
    </source>
</evidence>
<keyword evidence="8" id="KW-1003">Cell membrane</keyword>
<keyword evidence="10" id="KW-0808">Transferase</keyword>
<evidence type="ECO:0000256" key="12">
    <source>
        <dbReference type="ARBA" id="ARBA00022695"/>
    </source>
</evidence>
<keyword evidence="14" id="KW-0443">Lipid metabolism</keyword>
<dbReference type="GeneID" id="66973407"/>
<comment type="pathway">
    <text evidence="4">Lipid metabolism.</text>
</comment>
<dbReference type="Pfam" id="PF01148">
    <property type="entry name" value="CTP_transf_1"/>
    <property type="match status" value="1"/>
</dbReference>
<comment type="pathway">
    <text evidence="3">Phospholipid metabolism; CDP-diacylglycerol biosynthesis; CDP-diacylglycerol from sn-glycerol 3-phosphate: step 3/3.</text>
</comment>
<keyword evidence="12 24" id="KW-0548">Nucleotidyltransferase</keyword>
<evidence type="ECO:0000256" key="19">
    <source>
        <dbReference type="ARBA" id="ARBA00031825"/>
    </source>
</evidence>
<dbReference type="EC" id="2.7.7.41" evidence="6"/>
<sequence length="266" mass="29522">MSETVTRAISGVVYIALLIGATLYSPTSFEILFGAFMFIASYEFAKLIKLPKSLAMIISLMASACLAWYRDILPINAIAIFAAVVLLALLAELFTTKKPNRSFPIKMIIFLGYVISSFVTLQYLPFVNDGNQPVYVPQIIIGILIMIWTNDTFAYITGKKFGKNKLFERISPKKTIEGFLGGMLFTIIAGTILSQYFDFFNIVIWISSAIFVSIFGTIGDLVESHFKREAGVKDSGAIMPGHGGILDRLDSVIFVAPFLYLIYQIL</sequence>
<comment type="similarity">
    <text evidence="5">Belongs to the CDS family.</text>
</comment>
<keyword evidence="13" id="KW-1133">Transmembrane helix</keyword>
<dbReference type="EMBL" id="CP013690">
    <property type="protein sequence ID" value="ALU24808.1"/>
    <property type="molecule type" value="Genomic_DNA"/>
</dbReference>
<evidence type="ECO:0000256" key="10">
    <source>
        <dbReference type="ARBA" id="ARBA00022679"/>
    </source>
</evidence>
<dbReference type="AlphaFoldDB" id="A0A0U3G835"/>
<comment type="subcellular location">
    <subcellularLocation>
        <location evidence="2">Cell membrane</location>
        <topology evidence="2">Multi-pass membrane protein</topology>
    </subcellularLocation>
</comment>
<evidence type="ECO:0000256" key="16">
    <source>
        <dbReference type="ARBA" id="ARBA00023209"/>
    </source>
</evidence>
<dbReference type="KEGG" id="mod:AS202_00745"/>
<evidence type="ECO:0000256" key="17">
    <source>
        <dbReference type="ARBA" id="ARBA00023264"/>
    </source>
</evidence>
<evidence type="ECO:0000256" key="9">
    <source>
        <dbReference type="ARBA" id="ARBA00022516"/>
    </source>
</evidence>